<reference evidence="9 10" key="1">
    <citation type="submission" date="2020-08" db="EMBL/GenBank/DDBJ databases">
        <title>Genomic Encyclopedia of Type Strains, Phase IV (KMG-IV): sequencing the most valuable type-strain genomes for metagenomic binning, comparative biology and taxonomic classification.</title>
        <authorList>
            <person name="Goeker M."/>
        </authorList>
    </citation>
    <scope>NUCLEOTIDE SEQUENCE [LARGE SCALE GENOMIC DNA]</scope>
    <source>
        <strain evidence="9 10">DSM 105074</strain>
    </source>
</reference>
<keyword evidence="10" id="KW-1185">Reference proteome</keyword>
<protein>
    <recommendedName>
        <fullName evidence="6 7">6-phosphogluconolactonase</fullName>
        <shortName evidence="7">6PGL</shortName>
        <ecNumber evidence="5 7">3.1.1.31</ecNumber>
    </recommendedName>
</protein>
<dbReference type="EC" id="3.1.1.31" evidence="5 7"/>
<proteinExistence type="inferred from homology"/>
<evidence type="ECO:0000256" key="4">
    <source>
        <dbReference type="ARBA" id="ARBA00010662"/>
    </source>
</evidence>
<evidence type="ECO:0000256" key="2">
    <source>
        <dbReference type="ARBA" id="ARBA00002681"/>
    </source>
</evidence>
<dbReference type="SUPFAM" id="SSF100950">
    <property type="entry name" value="NagB/RpiA/CoA transferase-like"/>
    <property type="match status" value="1"/>
</dbReference>
<dbReference type="CDD" id="cd01400">
    <property type="entry name" value="6PGL"/>
    <property type="match status" value="1"/>
</dbReference>
<dbReference type="GO" id="GO:0017057">
    <property type="term" value="F:6-phosphogluconolactonase activity"/>
    <property type="evidence" value="ECO:0007669"/>
    <property type="project" value="UniProtKB-UniRule"/>
</dbReference>
<organism evidence="9 10">
    <name type="scientific">Rhabdobacter roseus</name>
    <dbReference type="NCBI Taxonomy" id="1655419"/>
    <lineage>
        <taxon>Bacteria</taxon>
        <taxon>Pseudomonadati</taxon>
        <taxon>Bacteroidota</taxon>
        <taxon>Cytophagia</taxon>
        <taxon>Cytophagales</taxon>
        <taxon>Cytophagaceae</taxon>
        <taxon>Rhabdobacter</taxon>
    </lineage>
</organism>
<comment type="catalytic activity">
    <reaction evidence="1 7">
        <text>6-phospho-D-glucono-1,5-lactone + H2O = 6-phospho-D-gluconate + H(+)</text>
        <dbReference type="Rhea" id="RHEA:12556"/>
        <dbReference type="ChEBI" id="CHEBI:15377"/>
        <dbReference type="ChEBI" id="CHEBI:15378"/>
        <dbReference type="ChEBI" id="CHEBI:57955"/>
        <dbReference type="ChEBI" id="CHEBI:58759"/>
        <dbReference type="EC" id="3.1.1.31"/>
    </reaction>
</comment>
<dbReference type="Pfam" id="PF01182">
    <property type="entry name" value="Glucosamine_iso"/>
    <property type="match status" value="1"/>
</dbReference>
<dbReference type="InterPro" id="IPR037171">
    <property type="entry name" value="NagB/RpiA_transferase-like"/>
</dbReference>
<dbReference type="Proteomes" id="UP000557307">
    <property type="component" value="Unassembled WGS sequence"/>
</dbReference>
<evidence type="ECO:0000256" key="6">
    <source>
        <dbReference type="ARBA" id="ARBA00020337"/>
    </source>
</evidence>
<dbReference type="Gene3D" id="3.40.50.1360">
    <property type="match status" value="1"/>
</dbReference>
<comment type="function">
    <text evidence="2 7">Hydrolysis of 6-phosphogluconolactone to 6-phosphogluconate.</text>
</comment>
<accession>A0A840TSI4</accession>
<dbReference type="InterPro" id="IPR005900">
    <property type="entry name" value="6-phosphogluconolactonase_DevB"/>
</dbReference>
<dbReference type="UniPathway" id="UPA00115">
    <property type="reaction ID" value="UER00409"/>
</dbReference>
<dbReference type="PANTHER" id="PTHR11054:SF0">
    <property type="entry name" value="6-PHOSPHOGLUCONOLACTONASE"/>
    <property type="match status" value="1"/>
</dbReference>
<sequence length="237" mass="26579">MESTFTFPTTEAACEAAARFVVEQAQRAVQQRGRFVISLSGGTSPRRLYEYLAQVPYRDQVPWPQVVVFWGDERCVPAQDERNNARMAREALLEQVPVPSSQVFQVPTELAPGQAAQTYEQTLRDFWQGTSPRFDLVLLGLGEDAHTASLFPGTEVLAETERWVREVPKEGEYRITLTPPLLNEARNVLFLVTGSAKAEVLRTLPMAPYQPDTYPVQLIRPTDGNTYWYLDEAAAGG</sequence>
<comment type="similarity">
    <text evidence="4 7">Belongs to the glucosamine/galactosamine-6-phosphate isomerase family. 6-phosphogluconolactonase subfamily.</text>
</comment>
<evidence type="ECO:0000256" key="3">
    <source>
        <dbReference type="ARBA" id="ARBA00004961"/>
    </source>
</evidence>
<dbReference type="InterPro" id="IPR039104">
    <property type="entry name" value="6PGL"/>
</dbReference>
<evidence type="ECO:0000313" key="10">
    <source>
        <dbReference type="Proteomes" id="UP000557307"/>
    </source>
</evidence>
<evidence type="ECO:0000256" key="1">
    <source>
        <dbReference type="ARBA" id="ARBA00000832"/>
    </source>
</evidence>
<comment type="pathway">
    <text evidence="3 7">Carbohydrate degradation; pentose phosphate pathway; D-ribulose 5-phosphate from D-glucose 6-phosphate (oxidative stage): step 2/3.</text>
</comment>
<comment type="caution">
    <text evidence="9">The sequence shown here is derived from an EMBL/GenBank/DDBJ whole genome shotgun (WGS) entry which is preliminary data.</text>
</comment>
<gene>
    <name evidence="7" type="primary">pgl</name>
    <name evidence="9" type="ORF">HNQ92_005073</name>
</gene>
<dbReference type="AlphaFoldDB" id="A0A840TSI4"/>
<keyword evidence="7 9" id="KW-0378">Hydrolase</keyword>
<dbReference type="InterPro" id="IPR006148">
    <property type="entry name" value="Glc/Gal-6P_isomerase"/>
</dbReference>
<dbReference type="GO" id="GO:0005975">
    <property type="term" value="P:carbohydrate metabolic process"/>
    <property type="evidence" value="ECO:0007669"/>
    <property type="project" value="UniProtKB-UniRule"/>
</dbReference>
<dbReference type="EMBL" id="JACHGF010000012">
    <property type="protein sequence ID" value="MBB5286911.1"/>
    <property type="molecule type" value="Genomic_DNA"/>
</dbReference>
<name>A0A840TSI4_9BACT</name>
<dbReference type="PANTHER" id="PTHR11054">
    <property type="entry name" value="6-PHOSPHOGLUCONOLACTONASE"/>
    <property type="match status" value="1"/>
</dbReference>
<evidence type="ECO:0000256" key="7">
    <source>
        <dbReference type="RuleBase" id="RU365095"/>
    </source>
</evidence>
<feature type="domain" description="Glucosamine/galactosamine-6-phosphate isomerase" evidence="8">
    <location>
        <begin position="9"/>
        <end position="228"/>
    </location>
</feature>
<evidence type="ECO:0000256" key="5">
    <source>
        <dbReference type="ARBA" id="ARBA00013198"/>
    </source>
</evidence>
<dbReference type="RefSeq" id="WP_184178496.1">
    <property type="nucleotide sequence ID" value="NZ_JACHGF010000012.1"/>
</dbReference>
<evidence type="ECO:0000259" key="8">
    <source>
        <dbReference type="Pfam" id="PF01182"/>
    </source>
</evidence>
<evidence type="ECO:0000313" key="9">
    <source>
        <dbReference type="EMBL" id="MBB5286911.1"/>
    </source>
</evidence>
<dbReference type="NCBIfam" id="TIGR01198">
    <property type="entry name" value="pgl"/>
    <property type="match status" value="1"/>
</dbReference>
<dbReference type="GO" id="GO:0006098">
    <property type="term" value="P:pentose-phosphate shunt"/>
    <property type="evidence" value="ECO:0007669"/>
    <property type="project" value="UniProtKB-UniPathway"/>
</dbReference>